<evidence type="ECO:0000259" key="3">
    <source>
        <dbReference type="Pfam" id="PF03981"/>
    </source>
</evidence>
<dbReference type="InterPro" id="IPR007129">
    <property type="entry name" value="Ubiqinol_cyt_c_chaperone_CPB3"/>
</dbReference>
<comment type="similarity">
    <text evidence="2">Belongs to the UPF0174 family.</text>
</comment>
<dbReference type="AlphaFoldDB" id="A0A9X2RI49"/>
<protein>
    <recommendedName>
        <fullName evidence="3">Ubiquinol-cytochrome c chaperone domain-containing protein</fullName>
    </recommendedName>
</protein>
<comment type="similarity">
    <text evidence="1">Belongs to the CBP3 family.</text>
</comment>
<accession>A0A9X2RI49</accession>
<dbReference type="Proteomes" id="UP001142610">
    <property type="component" value="Unassembled WGS sequence"/>
</dbReference>
<dbReference type="PANTHER" id="PTHR12184">
    <property type="entry name" value="UBIQUINOL-CYTOCHROME C REDUCTASE COMPLEX ASSEMBLY FACTOR 1 FAMILY MEMBER"/>
    <property type="match status" value="1"/>
</dbReference>
<dbReference type="Pfam" id="PF03981">
    <property type="entry name" value="Ubiq_cyt_C_chap"/>
    <property type="match status" value="1"/>
</dbReference>
<dbReference type="PANTHER" id="PTHR12184:SF1">
    <property type="entry name" value="UBIQUINOL-CYTOCHROME-C REDUCTASE COMPLEX ASSEMBLY FACTOR 1"/>
    <property type="match status" value="1"/>
</dbReference>
<dbReference type="InterPro" id="IPR014569">
    <property type="entry name" value="Ubq_cyt-c_CBP3-rel"/>
</dbReference>
<proteinExistence type="inferred from homology"/>
<dbReference type="EMBL" id="JANIBC010000007">
    <property type="protein sequence ID" value="MCQ8185670.1"/>
    <property type="molecule type" value="Genomic_DNA"/>
</dbReference>
<sequence length="190" mass="21424">MYERIKTLLAKATGRNDRRRVAHDLYVAAAEASRRPAFYTEAGVPDTVEGRYDLLSLHMILLIRRLRQEAEAQAQLAQLLFDVMFRDVDDNLREMGVGDLRVGKKVRSYAEAFFGRAKVYQEALAGEGDLEDALSRNVYDEESHPRAPVLAGYVRRCAESLAEQDTAQLQRGIVTFPPLTLEEEVSHAAQ</sequence>
<name>A0A9X2RI49_9PROT</name>
<evidence type="ECO:0000313" key="5">
    <source>
        <dbReference type="Proteomes" id="UP001142610"/>
    </source>
</evidence>
<feature type="domain" description="Ubiquinol-cytochrome c chaperone" evidence="3">
    <location>
        <begin position="41"/>
        <end position="176"/>
    </location>
</feature>
<organism evidence="4 5">
    <name type="scientific">Parvularcula maris</name>
    <dbReference type="NCBI Taxonomy" id="2965077"/>
    <lineage>
        <taxon>Bacteria</taxon>
        <taxon>Pseudomonadati</taxon>
        <taxon>Pseudomonadota</taxon>
        <taxon>Alphaproteobacteria</taxon>
        <taxon>Parvularculales</taxon>
        <taxon>Parvularculaceae</taxon>
        <taxon>Parvularcula</taxon>
    </lineage>
</organism>
<dbReference type="PIRSF" id="PIRSF032079">
    <property type="entry name" value="UCP032079"/>
    <property type="match status" value="1"/>
</dbReference>
<reference evidence="4" key="1">
    <citation type="submission" date="2022-07" db="EMBL/GenBank/DDBJ databases">
        <title>Parvularcula maris sp. nov., an algicidal bacterium isolated from seawater.</title>
        <authorList>
            <person name="Li F."/>
        </authorList>
    </citation>
    <scope>NUCLEOTIDE SEQUENCE</scope>
    <source>
        <strain evidence="4">BGMRC 0090</strain>
    </source>
</reference>
<comment type="caution">
    <text evidence="4">The sequence shown here is derived from an EMBL/GenBank/DDBJ whole genome shotgun (WGS) entry which is preliminary data.</text>
</comment>
<dbReference type="RefSeq" id="WP_256619560.1">
    <property type="nucleotide sequence ID" value="NZ_JANIBC010000007.1"/>
</dbReference>
<dbReference type="InterPro" id="IPR021150">
    <property type="entry name" value="Ubiq_cyt_c_chap"/>
</dbReference>
<keyword evidence="5" id="KW-1185">Reference proteome</keyword>
<gene>
    <name evidence="4" type="ORF">NOG11_09700</name>
</gene>
<evidence type="ECO:0000256" key="1">
    <source>
        <dbReference type="ARBA" id="ARBA00006407"/>
    </source>
</evidence>
<evidence type="ECO:0000256" key="2">
    <source>
        <dbReference type="ARBA" id="ARBA00006436"/>
    </source>
</evidence>
<evidence type="ECO:0000313" key="4">
    <source>
        <dbReference type="EMBL" id="MCQ8185670.1"/>
    </source>
</evidence>